<dbReference type="Gene3D" id="3.30.1070.10">
    <property type="entry name" value="Cell division topological specificity factor MinE"/>
    <property type="match status" value="1"/>
</dbReference>
<gene>
    <name evidence="6" type="primary">minE</name>
    <name evidence="7" type="ORF">ND2E_2197</name>
</gene>
<comment type="similarity">
    <text evidence="1 6">Belongs to the MinE family.</text>
</comment>
<dbReference type="EMBL" id="JQED01000008">
    <property type="protein sequence ID" value="KGJ93704.1"/>
    <property type="molecule type" value="Genomic_DNA"/>
</dbReference>
<proteinExistence type="inferred from homology"/>
<keyword evidence="4 6" id="KW-0131">Cell cycle</keyword>
<dbReference type="FunFam" id="3.30.1070.10:FF:000001">
    <property type="entry name" value="Cell division topological specificity factor"/>
    <property type="match status" value="1"/>
</dbReference>
<evidence type="ECO:0000256" key="3">
    <source>
        <dbReference type="ARBA" id="ARBA00022618"/>
    </source>
</evidence>
<evidence type="ECO:0000256" key="4">
    <source>
        <dbReference type="ARBA" id="ARBA00023306"/>
    </source>
</evidence>
<evidence type="ECO:0000313" key="7">
    <source>
        <dbReference type="EMBL" id="KGJ93704.1"/>
    </source>
</evidence>
<evidence type="ECO:0000313" key="8">
    <source>
        <dbReference type="Proteomes" id="UP000029843"/>
    </source>
</evidence>
<organism evidence="7 8">
    <name type="scientific">Colwellia psychrerythraea</name>
    <name type="common">Vibrio psychroerythus</name>
    <dbReference type="NCBI Taxonomy" id="28229"/>
    <lineage>
        <taxon>Bacteria</taxon>
        <taxon>Pseudomonadati</taxon>
        <taxon>Pseudomonadota</taxon>
        <taxon>Gammaproteobacteria</taxon>
        <taxon>Alteromonadales</taxon>
        <taxon>Colwelliaceae</taxon>
        <taxon>Colwellia</taxon>
    </lineage>
</organism>
<comment type="function">
    <text evidence="5 6">Prevents the cell division inhibition by proteins MinC and MinD at internal division sites while permitting inhibition at polar sites. This ensures cell division at the proper site by restricting the formation of a division septum at the midpoint of the long axis of the cell.</text>
</comment>
<dbReference type="RefSeq" id="WP_033092987.1">
    <property type="nucleotide sequence ID" value="NZ_JQED01000008.1"/>
</dbReference>
<dbReference type="NCBIfam" id="NF001422">
    <property type="entry name" value="PRK00296.1"/>
    <property type="match status" value="1"/>
</dbReference>
<keyword evidence="3 6" id="KW-0132">Cell division</keyword>
<evidence type="ECO:0000256" key="6">
    <source>
        <dbReference type="HAMAP-Rule" id="MF_00262"/>
    </source>
</evidence>
<dbReference type="AlphaFoldDB" id="A0A099KSG9"/>
<evidence type="ECO:0000256" key="5">
    <source>
        <dbReference type="ARBA" id="ARBA00025265"/>
    </source>
</evidence>
<dbReference type="HAMAP" id="MF_00262">
    <property type="entry name" value="MinE"/>
    <property type="match status" value="1"/>
</dbReference>
<evidence type="ECO:0000256" key="2">
    <source>
        <dbReference type="ARBA" id="ARBA00020112"/>
    </source>
</evidence>
<evidence type="ECO:0000256" key="1">
    <source>
        <dbReference type="ARBA" id="ARBA00008168"/>
    </source>
</evidence>
<name>A0A099KSG9_COLPS</name>
<dbReference type="Proteomes" id="UP000029843">
    <property type="component" value="Unassembled WGS sequence"/>
</dbReference>
<accession>A0A099KSG9</accession>
<dbReference type="OrthoDB" id="9802655at2"/>
<dbReference type="NCBIfam" id="TIGR01215">
    <property type="entry name" value="minE"/>
    <property type="match status" value="1"/>
</dbReference>
<dbReference type="PATRIC" id="fig|28229.4.peg.1225"/>
<dbReference type="SUPFAM" id="SSF55229">
    <property type="entry name" value="Cell division protein MinE topological specificity domain"/>
    <property type="match status" value="1"/>
</dbReference>
<comment type="caution">
    <text evidence="7">The sequence shown here is derived from an EMBL/GenBank/DDBJ whole genome shotgun (WGS) entry which is preliminary data.</text>
</comment>
<dbReference type="Pfam" id="PF03776">
    <property type="entry name" value="MinE"/>
    <property type="match status" value="1"/>
</dbReference>
<sequence>MALLDYFLRKKEKQVTTASKAKERLQIIVAHERNNRNKQPDYLPQLTEDILKVLRKYIKVSDESFSINLDKKDGDLNVLELNIELHDEQKTG</sequence>
<dbReference type="GO" id="GO:0032955">
    <property type="term" value="P:regulation of division septum assembly"/>
    <property type="evidence" value="ECO:0007669"/>
    <property type="project" value="InterPro"/>
</dbReference>
<protein>
    <recommendedName>
        <fullName evidence="2 6">Cell division topological specificity factor</fullName>
    </recommendedName>
</protein>
<dbReference type="GO" id="GO:0042802">
    <property type="term" value="F:identical protein binding"/>
    <property type="evidence" value="ECO:0007669"/>
    <property type="project" value="UniProtKB-ARBA"/>
</dbReference>
<reference evidence="7 8" key="1">
    <citation type="submission" date="2014-08" db="EMBL/GenBank/DDBJ databases">
        <title>Genomic and Phenotypic Diversity of Colwellia psychrerythraea strains from Disparate Marine Basins.</title>
        <authorList>
            <person name="Techtmann S.M."/>
            <person name="Stelling S.C."/>
            <person name="Utturkar S.M."/>
            <person name="Alshibli N."/>
            <person name="Harris A."/>
            <person name="Brown S.D."/>
            <person name="Hazen T.C."/>
        </authorList>
    </citation>
    <scope>NUCLEOTIDE SEQUENCE [LARGE SCALE GENOMIC DNA]</scope>
    <source>
        <strain evidence="7 8">ND2E</strain>
    </source>
</reference>
<dbReference type="GO" id="GO:0051301">
    <property type="term" value="P:cell division"/>
    <property type="evidence" value="ECO:0007669"/>
    <property type="project" value="UniProtKB-KW"/>
</dbReference>
<dbReference type="InterPro" id="IPR005527">
    <property type="entry name" value="MinE"/>
</dbReference>
<dbReference type="InterPro" id="IPR036707">
    <property type="entry name" value="MinE_sf"/>
</dbReference>